<dbReference type="InterPro" id="IPR049241">
    <property type="entry name" value="DUF6876"/>
</dbReference>
<reference evidence="2" key="1">
    <citation type="submission" date="2013-04" db="EMBL/GenBank/DDBJ databases">
        <title>The genome sequencing project of 58 acetic acid bacteria.</title>
        <authorList>
            <person name="Okamoto-Kainuma A."/>
            <person name="Ishikawa M."/>
            <person name="Umino S."/>
            <person name="Koizumi Y."/>
            <person name="Shiwa Y."/>
            <person name="Yoshikawa H."/>
            <person name="Matsutani M."/>
            <person name="Matsushita K."/>
        </authorList>
    </citation>
    <scope>NUCLEOTIDE SEQUENCE</scope>
    <source>
        <strain evidence="2">NRIC 0535</strain>
    </source>
</reference>
<keyword evidence="3" id="KW-1185">Reference proteome</keyword>
<sequence>MRETTPETSMTTALTKAELARFYGTSKYYRYTFGLVLTDGAAFLVKNGAGWLVDVIASARLDPKVRREPFEAWSLQVDLKTNAAVVTCTDGGKEGREPVTLFAQDIPYTDFPLESLELYAISDEGLGAKVVMLTSEY</sequence>
<accession>A0ABQ0Q4G9</accession>
<evidence type="ECO:0000259" key="1">
    <source>
        <dbReference type="Pfam" id="PF21781"/>
    </source>
</evidence>
<feature type="domain" description="DUF6876" evidence="1">
    <location>
        <begin position="15"/>
        <end position="137"/>
    </location>
</feature>
<protein>
    <recommendedName>
        <fullName evidence="1">DUF6876 domain-containing protein</fullName>
    </recommendedName>
</protein>
<proteinExistence type="predicted"/>
<gene>
    <name evidence="2" type="ORF">AA0535_2183</name>
</gene>
<organism evidence="2 3">
    <name type="scientific">Asaia krungthepensis NRIC 0535</name>
    <dbReference type="NCBI Taxonomy" id="1307925"/>
    <lineage>
        <taxon>Bacteria</taxon>
        <taxon>Pseudomonadati</taxon>
        <taxon>Pseudomonadota</taxon>
        <taxon>Alphaproteobacteria</taxon>
        <taxon>Acetobacterales</taxon>
        <taxon>Acetobacteraceae</taxon>
        <taxon>Asaia</taxon>
    </lineage>
</organism>
<name>A0ABQ0Q4G9_9PROT</name>
<dbReference type="Pfam" id="PF21781">
    <property type="entry name" value="DUF6876"/>
    <property type="match status" value="1"/>
</dbReference>
<dbReference type="EMBL" id="BAPV01000037">
    <property type="protein sequence ID" value="GBQ91035.1"/>
    <property type="molecule type" value="Genomic_DNA"/>
</dbReference>
<evidence type="ECO:0000313" key="3">
    <source>
        <dbReference type="Proteomes" id="UP001062776"/>
    </source>
</evidence>
<evidence type="ECO:0000313" key="2">
    <source>
        <dbReference type="EMBL" id="GBQ91035.1"/>
    </source>
</evidence>
<comment type="caution">
    <text evidence="2">The sequence shown here is derived from an EMBL/GenBank/DDBJ whole genome shotgun (WGS) entry which is preliminary data.</text>
</comment>
<dbReference type="Proteomes" id="UP001062776">
    <property type="component" value="Unassembled WGS sequence"/>
</dbReference>